<evidence type="ECO:0000313" key="4">
    <source>
        <dbReference type="EMBL" id="GAA3213336.1"/>
    </source>
</evidence>
<accession>A0ABP6QA01</accession>
<evidence type="ECO:0000256" key="1">
    <source>
        <dbReference type="ARBA" id="ARBA00022722"/>
    </source>
</evidence>
<dbReference type="InterPro" id="IPR016191">
    <property type="entry name" value="Ribonuclease/ribotoxin"/>
</dbReference>
<keyword evidence="1" id="KW-0540">Nuclease</keyword>
<evidence type="ECO:0000313" key="5">
    <source>
        <dbReference type="Proteomes" id="UP001501237"/>
    </source>
</evidence>
<dbReference type="Proteomes" id="UP001501237">
    <property type="component" value="Unassembled WGS sequence"/>
</dbReference>
<name>A0ABP6QA01_9ACTN</name>
<dbReference type="InterPro" id="IPR000026">
    <property type="entry name" value="N1-like"/>
</dbReference>
<gene>
    <name evidence="4" type="ORF">GCM10010468_33220</name>
</gene>
<proteinExistence type="predicted"/>
<evidence type="ECO:0000256" key="3">
    <source>
        <dbReference type="SAM" id="MobiDB-lite"/>
    </source>
</evidence>
<comment type="caution">
    <text evidence="4">The sequence shown here is derived from an EMBL/GenBank/DDBJ whole genome shotgun (WGS) entry which is preliminary data.</text>
</comment>
<keyword evidence="5" id="KW-1185">Reference proteome</keyword>
<dbReference type="SUPFAM" id="SSF53933">
    <property type="entry name" value="Microbial ribonucleases"/>
    <property type="match status" value="1"/>
</dbReference>
<evidence type="ECO:0000256" key="2">
    <source>
        <dbReference type="ARBA" id="ARBA00022801"/>
    </source>
</evidence>
<keyword evidence="2" id="KW-0378">Hydrolase</keyword>
<dbReference type="EMBL" id="BAAAUV010000007">
    <property type="protein sequence ID" value="GAA3213336.1"/>
    <property type="molecule type" value="Genomic_DNA"/>
</dbReference>
<dbReference type="Gene3D" id="3.10.450.30">
    <property type="entry name" value="Microbial ribonucleases"/>
    <property type="match status" value="1"/>
</dbReference>
<reference evidence="5" key="1">
    <citation type="journal article" date="2019" name="Int. J. Syst. Evol. Microbiol.">
        <title>The Global Catalogue of Microorganisms (GCM) 10K type strain sequencing project: providing services to taxonomists for standard genome sequencing and annotation.</title>
        <authorList>
            <consortium name="The Broad Institute Genomics Platform"/>
            <consortium name="The Broad Institute Genome Sequencing Center for Infectious Disease"/>
            <person name="Wu L."/>
            <person name="Ma J."/>
        </authorList>
    </citation>
    <scope>NUCLEOTIDE SEQUENCE [LARGE SCALE GENOMIC DNA]</scope>
    <source>
        <strain evidence="5">JCM 9377</strain>
    </source>
</reference>
<feature type="region of interest" description="Disordered" evidence="3">
    <location>
        <begin position="30"/>
        <end position="49"/>
    </location>
</feature>
<sequence>MALIAQGGPYPYKKDGTVFANRERLLPNRPRGHYREYTVPTPGENDRGARRVIAGRDGELFYTPDHYRTFLMITG</sequence>
<organism evidence="4 5">
    <name type="scientific">Actinocorallia longicatena</name>
    <dbReference type="NCBI Taxonomy" id="111803"/>
    <lineage>
        <taxon>Bacteria</taxon>
        <taxon>Bacillati</taxon>
        <taxon>Actinomycetota</taxon>
        <taxon>Actinomycetes</taxon>
        <taxon>Streptosporangiales</taxon>
        <taxon>Thermomonosporaceae</taxon>
        <taxon>Actinocorallia</taxon>
    </lineage>
</organism>
<protein>
    <submittedName>
        <fullName evidence="4">Uncharacterized protein</fullName>
    </submittedName>
</protein>
<dbReference type="Pfam" id="PF00545">
    <property type="entry name" value="Ribonuclease"/>
    <property type="match status" value="1"/>
</dbReference>